<dbReference type="EMBL" id="JAINDJ010000005">
    <property type="protein sequence ID" value="KAG9446070.1"/>
    <property type="molecule type" value="Genomic_DNA"/>
</dbReference>
<dbReference type="AlphaFoldDB" id="A0AAV7EB47"/>
<keyword evidence="3" id="KW-1185">Reference proteome</keyword>
<reference evidence="2 3" key="1">
    <citation type="submission" date="2021-07" db="EMBL/GenBank/DDBJ databases">
        <title>The Aristolochia fimbriata genome: insights into angiosperm evolution, floral development and chemical biosynthesis.</title>
        <authorList>
            <person name="Jiao Y."/>
        </authorList>
    </citation>
    <scope>NUCLEOTIDE SEQUENCE [LARGE SCALE GENOMIC DNA]</scope>
    <source>
        <strain evidence="2">IBCAS-2021</strain>
        <tissue evidence="2">Leaf</tissue>
    </source>
</reference>
<feature type="compositionally biased region" description="Polar residues" evidence="1">
    <location>
        <begin position="10"/>
        <end position="20"/>
    </location>
</feature>
<comment type="caution">
    <text evidence="2">The sequence shown here is derived from an EMBL/GenBank/DDBJ whole genome shotgun (WGS) entry which is preliminary data.</text>
</comment>
<evidence type="ECO:0000313" key="3">
    <source>
        <dbReference type="Proteomes" id="UP000825729"/>
    </source>
</evidence>
<evidence type="ECO:0000256" key="1">
    <source>
        <dbReference type="SAM" id="MobiDB-lite"/>
    </source>
</evidence>
<gene>
    <name evidence="2" type="ORF">H6P81_012198</name>
</gene>
<dbReference type="Proteomes" id="UP000825729">
    <property type="component" value="Unassembled WGS sequence"/>
</dbReference>
<evidence type="ECO:0000313" key="2">
    <source>
        <dbReference type="EMBL" id="KAG9446070.1"/>
    </source>
</evidence>
<feature type="region of interest" description="Disordered" evidence="1">
    <location>
        <begin position="1"/>
        <end position="27"/>
    </location>
</feature>
<sequence>MSCLRVEADSFSSCPNRTWDSPSSSSPSIQFHARVLHKDQYLRKAIPFPLLNISTSFLLPQMILGLKITMGVGSDPNALRSNAKLNSWECFNGMYSQGVEIGAGVPPPLPVQIMAKWPCAHKVFDEIPDRRKLGELSEKPQFSYAHTWLPTLREIEKEKSVGQANGQPIIGLIFWSSRSHRSVFTLQYFAPSHLSSLTNLKQE</sequence>
<proteinExistence type="predicted"/>
<protein>
    <submittedName>
        <fullName evidence="2">Uncharacterized protein</fullName>
    </submittedName>
</protein>
<organism evidence="2 3">
    <name type="scientific">Aristolochia fimbriata</name>
    <name type="common">White veined hardy Dutchman's pipe vine</name>
    <dbReference type="NCBI Taxonomy" id="158543"/>
    <lineage>
        <taxon>Eukaryota</taxon>
        <taxon>Viridiplantae</taxon>
        <taxon>Streptophyta</taxon>
        <taxon>Embryophyta</taxon>
        <taxon>Tracheophyta</taxon>
        <taxon>Spermatophyta</taxon>
        <taxon>Magnoliopsida</taxon>
        <taxon>Magnoliidae</taxon>
        <taxon>Piperales</taxon>
        <taxon>Aristolochiaceae</taxon>
        <taxon>Aristolochia</taxon>
    </lineage>
</organism>
<accession>A0AAV7EB47</accession>
<name>A0AAV7EB47_ARIFI</name>